<dbReference type="HOGENOM" id="CLU_066282_0_0_1"/>
<dbReference type="STRING" id="1432141.A0A015K6C6"/>
<dbReference type="AlphaFoldDB" id="A0A015K6C6"/>
<dbReference type="PROSITE" id="PS50097">
    <property type="entry name" value="BTB"/>
    <property type="match status" value="1"/>
</dbReference>
<dbReference type="Proteomes" id="UP000022910">
    <property type="component" value="Unassembled WGS sequence"/>
</dbReference>
<evidence type="ECO:0000313" key="3">
    <source>
        <dbReference type="Proteomes" id="UP000022910"/>
    </source>
</evidence>
<dbReference type="SMART" id="SM00225">
    <property type="entry name" value="BTB"/>
    <property type="match status" value="1"/>
</dbReference>
<dbReference type="SUPFAM" id="SSF54695">
    <property type="entry name" value="POZ domain"/>
    <property type="match status" value="1"/>
</dbReference>
<dbReference type="Gene3D" id="2.80.10.50">
    <property type="match status" value="2"/>
</dbReference>
<comment type="caution">
    <text evidence="2">The sequence shown here is derived from an EMBL/GenBank/DDBJ whole genome shotgun (WGS) entry which is preliminary data.</text>
</comment>
<dbReference type="Pfam" id="PF00651">
    <property type="entry name" value="BTB"/>
    <property type="match status" value="1"/>
</dbReference>
<sequence>MTNYYWIIAQHSGKVLEVKDGSLCSYVEIIQHKGVDMQLWYFNGGFIVNKRSCFVLDAAGWKCQNGELFSEYYFVSLIPQLKYFNYHKGTKIIQYQKQNEPALGAKTDNSTNIHLWEKHGGKNQQFILQKWDDGSAVIENAETNIIDNFKFLPKLSQNFLEILDDDEYYDVNIEVGDNPHVKTFHAHMVILSHRSPYLRRKLSTNKKNNDGTLTRIELPNILPEIFVIILRYIYSGKLSLKEIDPTNIIKLLVAANELSLQELVTYIQSFLIENKANWMKQNFDLIYQTSYEIDSFLDLQSYYNDLISNEPDIIFKSPQITVIQNDNLQISEIQVWEHVLKWGVSQNSAKLPSNLRRF</sequence>
<dbReference type="PANTHER" id="PTHR24410:SF23">
    <property type="entry name" value="BTB DOMAIN-CONTAINING PROTEIN-RELATED"/>
    <property type="match status" value="1"/>
</dbReference>
<protein>
    <recommendedName>
        <fullName evidence="1">BTB domain-containing protein</fullName>
    </recommendedName>
</protein>
<evidence type="ECO:0000259" key="1">
    <source>
        <dbReference type="PROSITE" id="PS50097"/>
    </source>
</evidence>
<organism evidence="2 3">
    <name type="scientific">Rhizophagus irregularis (strain DAOM 197198w)</name>
    <name type="common">Glomus intraradices</name>
    <dbReference type="NCBI Taxonomy" id="1432141"/>
    <lineage>
        <taxon>Eukaryota</taxon>
        <taxon>Fungi</taxon>
        <taxon>Fungi incertae sedis</taxon>
        <taxon>Mucoromycota</taxon>
        <taxon>Glomeromycotina</taxon>
        <taxon>Glomeromycetes</taxon>
        <taxon>Glomerales</taxon>
        <taxon>Glomeraceae</taxon>
        <taxon>Rhizophagus</taxon>
    </lineage>
</organism>
<name>A0A015K6C6_RHIIW</name>
<gene>
    <name evidence="2" type="ORF">RirG_229410</name>
</gene>
<feature type="domain" description="BTB" evidence="1">
    <location>
        <begin position="169"/>
        <end position="242"/>
    </location>
</feature>
<dbReference type="InterPro" id="IPR035992">
    <property type="entry name" value="Ricin_B-like_lectins"/>
</dbReference>
<dbReference type="InterPro" id="IPR000210">
    <property type="entry name" value="BTB/POZ_dom"/>
</dbReference>
<accession>A0A015K6C6</accession>
<dbReference type="SUPFAM" id="SSF50370">
    <property type="entry name" value="Ricin B-like lectins"/>
    <property type="match status" value="1"/>
</dbReference>
<dbReference type="CDD" id="cd00161">
    <property type="entry name" value="beta-trefoil_Ricin-like"/>
    <property type="match status" value="1"/>
</dbReference>
<dbReference type="EMBL" id="JEMT01028362">
    <property type="protein sequence ID" value="EXX54986.1"/>
    <property type="molecule type" value="Genomic_DNA"/>
</dbReference>
<dbReference type="InterPro" id="IPR011333">
    <property type="entry name" value="SKP1/BTB/POZ_sf"/>
</dbReference>
<dbReference type="Gene3D" id="3.30.710.10">
    <property type="entry name" value="Potassium Channel Kv1.1, Chain A"/>
    <property type="match status" value="1"/>
</dbReference>
<dbReference type="InterPro" id="IPR051481">
    <property type="entry name" value="BTB-POZ/Galectin-3-binding"/>
</dbReference>
<dbReference type="CDD" id="cd18186">
    <property type="entry name" value="BTB_POZ_ZBTB_KLHL-like"/>
    <property type="match status" value="1"/>
</dbReference>
<keyword evidence="3" id="KW-1185">Reference proteome</keyword>
<dbReference type="PANTHER" id="PTHR24410">
    <property type="entry name" value="HL07962P-RELATED"/>
    <property type="match status" value="1"/>
</dbReference>
<reference evidence="2 3" key="1">
    <citation type="submission" date="2014-02" db="EMBL/GenBank/DDBJ databases">
        <title>Single nucleus genome sequencing reveals high similarity among nuclei of an endomycorrhizal fungus.</title>
        <authorList>
            <person name="Lin K."/>
            <person name="Geurts R."/>
            <person name="Zhang Z."/>
            <person name="Limpens E."/>
            <person name="Saunders D.G."/>
            <person name="Mu D."/>
            <person name="Pang E."/>
            <person name="Cao H."/>
            <person name="Cha H."/>
            <person name="Lin T."/>
            <person name="Zhou Q."/>
            <person name="Shang Y."/>
            <person name="Li Y."/>
            <person name="Ivanov S."/>
            <person name="Sharma T."/>
            <person name="Velzen R.V."/>
            <person name="Ruijter N.D."/>
            <person name="Aanen D.K."/>
            <person name="Win J."/>
            <person name="Kamoun S."/>
            <person name="Bisseling T."/>
            <person name="Huang S."/>
        </authorList>
    </citation>
    <scope>NUCLEOTIDE SEQUENCE [LARGE SCALE GENOMIC DNA]</scope>
    <source>
        <strain evidence="3">DAOM197198w</strain>
    </source>
</reference>
<evidence type="ECO:0000313" key="2">
    <source>
        <dbReference type="EMBL" id="EXX54986.1"/>
    </source>
</evidence>
<proteinExistence type="predicted"/>